<comment type="caution">
    <text evidence="3">The sequence shown here is derived from an EMBL/GenBank/DDBJ whole genome shotgun (WGS) entry which is preliminary data.</text>
</comment>
<dbReference type="InterPro" id="IPR055357">
    <property type="entry name" value="LRR_At1g61320_AtMIF1"/>
</dbReference>
<dbReference type="Pfam" id="PF23622">
    <property type="entry name" value="LRR_At1g61320_AtMIF1"/>
    <property type="match status" value="1"/>
</dbReference>
<accession>A0AAD9TPN0</accession>
<sequence>MADKRNNSSSDIISGLPCELLCYTFGFLPLKDAARTSVLSTKFQHIWCGIDRVDLQAISIREEPLSLLETLNVRHLILKTCSHLFQFDGICRFVLKSCPLLEILTINNPVRIFPDYVPPFELNPEEFWTKNLIILSCMETSLKVVEVFGFQGTGNEVLMLQYMILFESVLEEVNLYLSEEDDGYGGNRENYRKIDEWILQRNIERASHKLSISIYSREGYVYEVKYNSAAACAQFGFQFGKFLDESLSQKNMAAKRNNSSRDIISSLSCELLSYIFGFLPFKEVARTSVLSTKFRHIWRGIDRIDLQENHFIQENETERNKMNQRREFINFAFHCWSKKCTAKTIYAFSLTFSRPRNFYVETYYLIRFSVARNVKALTLDFHDPIWREDGLENHGGVFDLPVFVYSYQGFESLKLFSCNFLASEFRNFTALKELSLGWIQLGPNSVRTVLMYCPLLESFNLKKCWSIHERLDISRPNLRLKYLVVDRCNFLSGLVRIQAPNLRFFKYGGKAARFNFESRLTYMQEAELDFGQQSEFSGVADLLYDLLDQLFSVRVLTVCSFLLQVIPIGEEPTGLLKTLNVRHLTLKTSMRSFEFDGTIFMIKSCPLLEALTINNLGPAGIFPDDVPPFELDPEEFWTNNLIVHRCIKTSLKVVEVLGFRGTGNEILMLQYLISFGSVLEEVNLYLSEEDDGYGGNSEKYLQIAESMQHDIQRASHKLRISIY</sequence>
<dbReference type="SUPFAM" id="SSF81383">
    <property type="entry name" value="F-box domain"/>
    <property type="match status" value="2"/>
</dbReference>
<evidence type="ECO:0000259" key="1">
    <source>
        <dbReference type="Pfam" id="PF00646"/>
    </source>
</evidence>
<evidence type="ECO:0000313" key="3">
    <source>
        <dbReference type="EMBL" id="KAK2639591.1"/>
    </source>
</evidence>
<dbReference type="Proteomes" id="UP001280121">
    <property type="component" value="Unassembled WGS sequence"/>
</dbReference>
<dbReference type="AlphaFoldDB" id="A0AAD9TPN0"/>
<organism evidence="3 4">
    <name type="scientific">Dipteronia dyeriana</name>
    <dbReference type="NCBI Taxonomy" id="168575"/>
    <lineage>
        <taxon>Eukaryota</taxon>
        <taxon>Viridiplantae</taxon>
        <taxon>Streptophyta</taxon>
        <taxon>Embryophyta</taxon>
        <taxon>Tracheophyta</taxon>
        <taxon>Spermatophyta</taxon>
        <taxon>Magnoliopsida</taxon>
        <taxon>eudicotyledons</taxon>
        <taxon>Gunneridae</taxon>
        <taxon>Pentapetalae</taxon>
        <taxon>rosids</taxon>
        <taxon>malvids</taxon>
        <taxon>Sapindales</taxon>
        <taxon>Sapindaceae</taxon>
        <taxon>Hippocastanoideae</taxon>
        <taxon>Acereae</taxon>
        <taxon>Dipteronia</taxon>
    </lineage>
</organism>
<dbReference type="SUPFAM" id="SSF52047">
    <property type="entry name" value="RNI-like"/>
    <property type="match status" value="1"/>
</dbReference>
<dbReference type="PANTHER" id="PTHR31900">
    <property type="entry name" value="F-BOX/RNI SUPERFAMILY PROTEIN-RELATED"/>
    <property type="match status" value="1"/>
</dbReference>
<evidence type="ECO:0000313" key="4">
    <source>
        <dbReference type="Proteomes" id="UP001280121"/>
    </source>
</evidence>
<name>A0AAD9TPN0_9ROSI</name>
<dbReference type="Pfam" id="PF00646">
    <property type="entry name" value="F-box"/>
    <property type="match status" value="2"/>
</dbReference>
<evidence type="ECO:0000259" key="2">
    <source>
        <dbReference type="Pfam" id="PF23622"/>
    </source>
</evidence>
<dbReference type="PANTHER" id="PTHR31900:SF34">
    <property type="entry name" value="EMB|CAB62440.1-RELATED"/>
    <property type="match status" value="1"/>
</dbReference>
<dbReference type="Gene3D" id="3.80.10.10">
    <property type="entry name" value="Ribonuclease Inhibitor"/>
    <property type="match status" value="1"/>
</dbReference>
<dbReference type="InterPro" id="IPR050232">
    <property type="entry name" value="FBL13/AtMIF1-like"/>
</dbReference>
<dbReference type="EMBL" id="JANJYI010000008">
    <property type="protein sequence ID" value="KAK2639591.1"/>
    <property type="molecule type" value="Genomic_DNA"/>
</dbReference>
<feature type="domain" description="F-box" evidence="1">
    <location>
        <begin position="264"/>
        <end position="300"/>
    </location>
</feature>
<feature type="domain" description="F-box" evidence="1">
    <location>
        <begin position="13"/>
        <end position="48"/>
    </location>
</feature>
<feature type="domain" description="At1g61320/AtMIF1 LRR" evidence="2">
    <location>
        <begin position="410"/>
        <end position="615"/>
    </location>
</feature>
<dbReference type="Gene3D" id="1.20.1280.50">
    <property type="match status" value="1"/>
</dbReference>
<evidence type="ECO:0008006" key="5">
    <source>
        <dbReference type="Google" id="ProtNLM"/>
    </source>
</evidence>
<protein>
    <recommendedName>
        <fullName evidence="5">F-box domain-containing protein</fullName>
    </recommendedName>
</protein>
<dbReference type="InterPro" id="IPR001810">
    <property type="entry name" value="F-box_dom"/>
</dbReference>
<keyword evidence="4" id="KW-1185">Reference proteome</keyword>
<gene>
    <name evidence="3" type="ORF">Ddye_027386</name>
</gene>
<proteinExistence type="predicted"/>
<dbReference type="InterPro" id="IPR032675">
    <property type="entry name" value="LRR_dom_sf"/>
</dbReference>
<dbReference type="InterPro" id="IPR036047">
    <property type="entry name" value="F-box-like_dom_sf"/>
</dbReference>
<reference evidence="3" key="1">
    <citation type="journal article" date="2023" name="Plant J.">
        <title>Genome sequences and population genomics provide insights into the demographic history, inbreeding, and mutation load of two 'living fossil' tree species of Dipteronia.</title>
        <authorList>
            <person name="Feng Y."/>
            <person name="Comes H.P."/>
            <person name="Chen J."/>
            <person name="Zhu S."/>
            <person name="Lu R."/>
            <person name="Zhang X."/>
            <person name="Li P."/>
            <person name="Qiu J."/>
            <person name="Olsen K.M."/>
            <person name="Qiu Y."/>
        </authorList>
    </citation>
    <scope>NUCLEOTIDE SEQUENCE</scope>
    <source>
        <strain evidence="3">KIB01</strain>
    </source>
</reference>